<dbReference type="RefSeq" id="WP_146287093.1">
    <property type="nucleotide sequence ID" value="NZ_BMLP01000004.1"/>
</dbReference>
<dbReference type="EMBL" id="BMLP01000004">
    <property type="protein sequence ID" value="GGO33904.1"/>
    <property type="molecule type" value="Genomic_DNA"/>
</dbReference>
<keyword evidence="2" id="KW-1185">Reference proteome</keyword>
<evidence type="ECO:0000313" key="2">
    <source>
        <dbReference type="Proteomes" id="UP000598196"/>
    </source>
</evidence>
<gene>
    <name evidence="1" type="ORF">GCM10010991_23930</name>
</gene>
<sequence>MGLLADILLVAGTLAVAAYCYVLSARLRKFATLESGMGSAVALLSAQVDDMTRALDRARGSAQASATGLEALTARAEMAAARMEVLLASMHDLPSPDRATDSRPLRFIRRKTSRAVEEDAL</sequence>
<dbReference type="Proteomes" id="UP000598196">
    <property type="component" value="Unassembled WGS sequence"/>
</dbReference>
<organism evidence="1 2">
    <name type="scientific">Gemmobacter aquaticus</name>
    <dbReference type="NCBI Taxonomy" id="490185"/>
    <lineage>
        <taxon>Bacteria</taxon>
        <taxon>Pseudomonadati</taxon>
        <taxon>Pseudomonadota</taxon>
        <taxon>Alphaproteobacteria</taxon>
        <taxon>Rhodobacterales</taxon>
        <taxon>Paracoccaceae</taxon>
        <taxon>Gemmobacter</taxon>
    </lineage>
</organism>
<dbReference type="AlphaFoldDB" id="A0A917YK48"/>
<protein>
    <submittedName>
        <fullName evidence="1">Uncharacterized protein</fullName>
    </submittedName>
</protein>
<dbReference type="OrthoDB" id="7630018at2"/>
<name>A0A917YK48_9RHOB</name>
<comment type="caution">
    <text evidence="1">The sequence shown here is derived from an EMBL/GenBank/DDBJ whole genome shotgun (WGS) entry which is preliminary data.</text>
</comment>
<reference evidence="1 2" key="1">
    <citation type="journal article" date="2014" name="Int. J. Syst. Evol. Microbiol.">
        <title>Complete genome sequence of Corynebacterium casei LMG S-19264T (=DSM 44701T), isolated from a smear-ripened cheese.</title>
        <authorList>
            <consortium name="US DOE Joint Genome Institute (JGI-PGF)"/>
            <person name="Walter F."/>
            <person name="Albersmeier A."/>
            <person name="Kalinowski J."/>
            <person name="Ruckert C."/>
        </authorList>
    </citation>
    <scope>NUCLEOTIDE SEQUENCE [LARGE SCALE GENOMIC DNA]</scope>
    <source>
        <strain evidence="1 2">CGMCC 1.7029</strain>
    </source>
</reference>
<proteinExistence type="predicted"/>
<evidence type="ECO:0000313" key="1">
    <source>
        <dbReference type="EMBL" id="GGO33904.1"/>
    </source>
</evidence>
<accession>A0A917YK48</accession>